<evidence type="ECO:0000313" key="2">
    <source>
        <dbReference type="Proteomes" id="UP000824120"/>
    </source>
</evidence>
<organism evidence="1 2">
    <name type="scientific">Solanum commersonii</name>
    <name type="common">Commerson's wild potato</name>
    <name type="synonym">Commerson's nightshade</name>
    <dbReference type="NCBI Taxonomy" id="4109"/>
    <lineage>
        <taxon>Eukaryota</taxon>
        <taxon>Viridiplantae</taxon>
        <taxon>Streptophyta</taxon>
        <taxon>Embryophyta</taxon>
        <taxon>Tracheophyta</taxon>
        <taxon>Spermatophyta</taxon>
        <taxon>Magnoliopsida</taxon>
        <taxon>eudicotyledons</taxon>
        <taxon>Gunneridae</taxon>
        <taxon>Pentapetalae</taxon>
        <taxon>asterids</taxon>
        <taxon>lamiids</taxon>
        <taxon>Solanales</taxon>
        <taxon>Solanaceae</taxon>
        <taxon>Solanoideae</taxon>
        <taxon>Solaneae</taxon>
        <taxon>Solanum</taxon>
    </lineage>
</organism>
<sequence>MGVEKCPIYAVSLSIGASVPGVVSSGKTVPDPLGAIVNVSVGDVCITDCITAFTRSRRSLNILASWLSLISSSSAISSSSVSTSDSACAVLSFCISLVVLGASLSSALSISEVKLVDLRQSTSFLKLAISAFKAAKASLCLH</sequence>
<comment type="caution">
    <text evidence="1">The sequence shown here is derived from an EMBL/GenBank/DDBJ whole genome shotgun (WGS) entry which is preliminary data.</text>
</comment>
<proteinExistence type="predicted"/>
<reference evidence="1 2" key="1">
    <citation type="submission" date="2020-09" db="EMBL/GenBank/DDBJ databases">
        <title>De no assembly of potato wild relative species, Solanum commersonii.</title>
        <authorList>
            <person name="Cho K."/>
        </authorList>
    </citation>
    <scope>NUCLEOTIDE SEQUENCE [LARGE SCALE GENOMIC DNA]</scope>
    <source>
        <strain evidence="1">LZ3.2</strain>
        <tissue evidence="1">Leaf</tissue>
    </source>
</reference>
<dbReference type="EMBL" id="JACXVP010000012">
    <property type="protein sequence ID" value="KAG5572161.1"/>
    <property type="molecule type" value="Genomic_DNA"/>
</dbReference>
<name>A0A9J5W9C0_SOLCO</name>
<keyword evidence="2" id="KW-1185">Reference proteome</keyword>
<protein>
    <submittedName>
        <fullName evidence="1">Uncharacterized protein</fullName>
    </submittedName>
</protein>
<gene>
    <name evidence="1" type="ORF">H5410_061927</name>
</gene>
<evidence type="ECO:0000313" key="1">
    <source>
        <dbReference type="EMBL" id="KAG5572161.1"/>
    </source>
</evidence>
<accession>A0A9J5W9C0</accession>
<dbReference type="AlphaFoldDB" id="A0A9J5W9C0"/>
<dbReference type="Proteomes" id="UP000824120">
    <property type="component" value="Chromosome 12"/>
</dbReference>